<keyword evidence="1" id="KW-0808">Transferase</keyword>
<name>A0A7S0USM7_9CHLO</name>
<dbReference type="InterPro" id="IPR023313">
    <property type="entry name" value="UBQ-conjugating_AS"/>
</dbReference>
<dbReference type="AlphaFoldDB" id="A0A7S0USM7"/>
<keyword evidence="2 4" id="KW-0833">Ubl conjugation pathway</keyword>
<dbReference type="PROSITE" id="PS50127">
    <property type="entry name" value="UBC_2"/>
    <property type="match status" value="1"/>
</dbReference>
<feature type="active site" description="Glycyl thioester intermediate" evidence="3">
    <location>
        <position position="88"/>
    </location>
</feature>
<comment type="similarity">
    <text evidence="4">Belongs to the ubiquitin-conjugating enzyme family.</text>
</comment>
<feature type="compositionally biased region" description="Basic and acidic residues" evidence="5">
    <location>
        <begin position="274"/>
        <end position="284"/>
    </location>
</feature>
<dbReference type="CDD" id="cd23790">
    <property type="entry name" value="UBCc_UBE2A_2B"/>
    <property type="match status" value="1"/>
</dbReference>
<dbReference type="FunFam" id="3.10.110.10:FF:000090">
    <property type="entry name" value="Ubiquitin-conjugating enzyme E2-17 kDa"/>
    <property type="match status" value="1"/>
</dbReference>
<evidence type="ECO:0000256" key="3">
    <source>
        <dbReference type="PROSITE-ProRule" id="PRU10133"/>
    </source>
</evidence>
<dbReference type="InterPro" id="IPR016135">
    <property type="entry name" value="UBQ-conjugating_enzyme/RWD"/>
</dbReference>
<evidence type="ECO:0000256" key="1">
    <source>
        <dbReference type="ARBA" id="ARBA00022679"/>
    </source>
</evidence>
<dbReference type="SMART" id="SM00212">
    <property type="entry name" value="UBCc"/>
    <property type="match status" value="1"/>
</dbReference>
<evidence type="ECO:0000259" key="6">
    <source>
        <dbReference type="PROSITE" id="PS50127"/>
    </source>
</evidence>
<keyword evidence="4" id="KW-0067">ATP-binding</keyword>
<dbReference type="SUPFAM" id="SSF54495">
    <property type="entry name" value="UBC-like"/>
    <property type="match status" value="1"/>
</dbReference>
<feature type="domain" description="UBC core" evidence="6">
    <location>
        <begin position="4"/>
        <end position="150"/>
    </location>
</feature>
<keyword evidence="4" id="KW-0547">Nucleotide-binding</keyword>
<dbReference type="Pfam" id="PF00179">
    <property type="entry name" value="UQ_con"/>
    <property type="match status" value="1"/>
</dbReference>
<evidence type="ECO:0000256" key="4">
    <source>
        <dbReference type="RuleBase" id="RU362109"/>
    </source>
</evidence>
<gene>
    <name evidence="7" type="ORF">PPAR00522_LOCUS7245</name>
</gene>
<dbReference type="InterPro" id="IPR000608">
    <property type="entry name" value="UBC"/>
</dbReference>
<accession>A0A7S0USM7</accession>
<organism evidence="7">
    <name type="scientific">Polytomella parva</name>
    <dbReference type="NCBI Taxonomy" id="51329"/>
    <lineage>
        <taxon>Eukaryota</taxon>
        <taxon>Viridiplantae</taxon>
        <taxon>Chlorophyta</taxon>
        <taxon>core chlorophytes</taxon>
        <taxon>Chlorophyceae</taxon>
        <taxon>CS clade</taxon>
        <taxon>Chlamydomonadales</taxon>
        <taxon>Chlamydomonadaceae</taxon>
        <taxon>Polytomella</taxon>
    </lineage>
</organism>
<feature type="region of interest" description="Disordered" evidence="5">
    <location>
        <begin position="264"/>
        <end position="284"/>
    </location>
</feature>
<protein>
    <recommendedName>
        <fullName evidence="6">UBC core domain-containing protein</fullName>
    </recommendedName>
</protein>
<dbReference type="Gene3D" id="3.10.110.10">
    <property type="entry name" value="Ubiquitin Conjugating Enzyme"/>
    <property type="match status" value="1"/>
</dbReference>
<dbReference type="GO" id="GO:0016740">
    <property type="term" value="F:transferase activity"/>
    <property type="evidence" value="ECO:0007669"/>
    <property type="project" value="UniProtKB-KW"/>
</dbReference>
<dbReference type="EMBL" id="HBFM01011419">
    <property type="protein sequence ID" value="CAD8770843.1"/>
    <property type="molecule type" value="Transcribed_RNA"/>
</dbReference>
<dbReference type="GO" id="GO:0005524">
    <property type="term" value="F:ATP binding"/>
    <property type="evidence" value="ECO:0007669"/>
    <property type="project" value="UniProtKB-UniRule"/>
</dbReference>
<dbReference type="InterPro" id="IPR050113">
    <property type="entry name" value="Ub_conjugating_enzyme"/>
</dbReference>
<proteinExistence type="inferred from homology"/>
<dbReference type="PANTHER" id="PTHR24067">
    <property type="entry name" value="UBIQUITIN-CONJUGATING ENZYME E2"/>
    <property type="match status" value="1"/>
</dbReference>
<sequence>MSTPARKRLVRDLKIIQKDPPYGISAFPNPKNILEWEALIIGPSGTPWEEGTFKLKLEFCEEYPNRPPSVRFVSKMYHPNIYGDGKICLDILQNKWSPIYDVSGILTSIQSLLSDPNADSPANCAASSLFRQNRREYNAKVREIVEASLIAASSFSSAASTDKNNITLKRARVAEHAIYSPPVPHTISAYIQNSRPPLVMTPMPIAGRDEFKTNIEKNVSEVVLLPTSSSSSASALQNNRPTESAAVTGLLVIDDDEVMTINDGTKAQRRSGKRSFDEEVTIRD</sequence>
<evidence type="ECO:0000256" key="2">
    <source>
        <dbReference type="ARBA" id="ARBA00022786"/>
    </source>
</evidence>
<dbReference type="PROSITE" id="PS00183">
    <property type="entry name" value="UBC_1"/>
    <property type="match status" value="1"/>
</dbReference>
<evidence type="ECO:0000256" key="5">
    <source>
        <dbReference type="SAM" id="MobiDB-lite"/>
    </source>
</evidence>
<evidence type="ECO:0000313" key="7">
    <source>
        <dbReference type="EMBL" id="CAD8770843.1"/>
    </source>
</evidence>
<reference evidence="7" key="1">
    <citation type="submission" date="2021-01" db="EMBL/GenBank/DDBJ databases">
        <authorList>
            <person name="Corre E."/>
            <person name="Pelletier E."/>
            <person name="Niang G."/>
            <person name="Scheremetjew M."/>
            <person name="Finn R."/>
            <person name="Kale V."/>
            <person name="Holt S."/>
            <person name="Cochrane G."/>
            <person name="Meng A."/>
            <person name="Brown T."/>
            <person name="Cohen L."/>
        </authorList>
    </citation>
    <scope>NUCLEOTIDE SEQUENCE</scope>
    <source>
        <strain evidence="7">SAG 63-3</strain>
    </source>
</reference>